<sequence length="116" mass="11776">MKFRAFTYALALSAGLASAGALAQSAMPTSPSNTPNDGTAVPPNQPVPPGQKPPAPNATPNTPTTPPNLNKGDHARSDMHKTDKQGRHREANDNVPSTKGGGATPPPGYPNSGGSK</sequence>
<accession>A0A424W491</accession>
<name>A0A424W491_ALCXX</name>
<keyword evidence="2" id="KW-0732">Signal</keyword>
<reference evidence="3 4" key="1">
    <citation type="submission" date="2018-08" db="EMBL/GenBank/DDBJ databases">
        <title>Achromobacter xylosoxidans Genome sequencing and assembly.</title>
        <authorList>
            <person name="Wang R."/>
            <person name="Rensing C."/>
            <person name="Li Y."/>
        </authorList>
    </citation>
    <scope>NUCLEOTIDE SEQUENCE [LARGE SCALE GENOMIC DNA]</scope>
    <source>
        <strain evidence="3 4">GD003A</strain>
    </source>
</reference>
<evidence type="ECO:0000313" key="4">
    <source>
        <dbReference type="Proteomes" id="UP000285324"/>
    </source>
</evidence>
<gene>
    <name evidence="3" type="ORF">DY367_29965</name>
</gene>
<feature type="region of interest" description="Disordered" evidence="1">
    <location>
        <begin position="19"/>
        <end position="116"/>
    </location>
</feature>
<feature type="signal peptide" evidence="2">
    <location>
        <begin position="1"/>
        <end position="23"/>
    </location>
</feature>
<dbReference type="Proteomes" id="UP000285324">
    <property type="component" value="Unassembled WGS sequence"/>
</dbReference>
<evidence type="ECO:0000313" key="3">
    <source>
        <dbReference type="EMBL" id="RPJ88018.1"/>
    </source>
</evidence>
<dbReference type="OrthoDB" id="8667066at2"/>
<feature type="chain" id="PRO_5019186375" evidence="2">
    <location>
        <begin position="24"/>
        <end position="116"/>
    </location>
</feature>
<feature type="compositionally biased region" description="Basic and acidic residues" evidence="1">
    <location>
        <begin position="71"/>
        <end position="92"/>
    </location>
</feature>
<feature type="compositionally biased region" description="Polar residues" evidence="1">
    <location>
        <begin position="27"/>
        <end position="37"/>
    </location>
</feature>
<feature type="compositionally biased region" description="Pro residues" evidence="1">
    <location>
        <begin position="43"/>
        <end position="57"/>
    </location>
</feature>
<evidence type="ECO:0000256" key="1">
    <source>
        <dbReference type="SAM" id="MobiDB-lite"/>
    </source>
</evidence>
<dbReference type="RefSeq" id="WP_118934893.1">
    <property type="nucleotide sequence ID" value="NZ_CP061008.1"/>
</dbReference>
<evidence type="ECO:0000256" key="2">
    <source>
        <dbReference type="SAM" id="SignalP"/>
    </source>
</evidence>
<comment type="caution">
    <text evidence="3">The sequence shown here is derived from an EMBL/GenBank/DDBJ whole genome shotgun (WGS) entry which is preliminary data.</text>
</comment>
<dbReference type="EMBL" id="QVXO01000085">
    <property type="protein sequence ID" value="RPJ88018.1"/>
    <property type="molecule type" value="Genomic_DNA"/>
</dbReference>
<dbReference type="AlphaFoldDB" id="A0A424W491"/>
<protein>
    <submittedName>
        <fullName evidence="3">Uncharacterized protein</fullName>
    </submittedName>
</protein>
<proteinExistence type="predicted"/>
<organism evidence="3 4">
    <name type="scientific">Alcaligenes xylosoxydans xylosoxydans</name>
    <name type="common">Achromobacter xylosoxidans</name>
    <dbReference type="NCBI Taxonomy" id="85698"/>
    <lineage>
        <taxon>Bacteria</taxon>
        <taxon>Pseudomonadati</taxon>
        <taxon>Pseudomonadota</taxon>
        <taxon>Betaproteobacteria</taxon>
        <taxon>Burkholderiales</taxon>
        <taxon>Alcaligenaceae</taxon>
        <taxon>Achromobacter</taxon>
    </lineage>
</organism>